<feature type="compositionally biased region" description="Basic and acidic residues" evidence="1">
    <location>
        <begin position="52"/>
        <end position="77"/>
    </location>
</feature>
<feature type="compositionally biased region" description="Basic and acidic residues" evidence="1">
    <location>
        <begin position="8"/>
        <end position="23"/>
    </location>
</feature>
<dbReference type="Proteomes" id="UP000299102">
    <property type="component" value="Unassembled WGS sequence"/>
</dbReference>
<comment type="caution">
    <text evidence="2">The sequence shown here is derived from an EMBL/GenBank/DDBJ whole genome shotgun (WGS) entry which is preliminary data.</text>
</comment>
<feature type="region of interest" description="Disordered" evidence="1">
    <location>
        <begin position="1"/>
        <end position="23"/>
    </location>
</feature>
<dbReference type="EMBL" id="BGZK01000367">
    <property type="protein sequence ID" value="GBP39513.1"/>
    <property type="molecule type" value="Genomic_DNA"/>
</dbReference>
<reference evidence="2 3" key="1">
    <citation type="journal article" date="2019" name="Commun. Biol.">
        <title>The bagworm genome reveals a unique fibroin gene that provides high tensile strength.</title>
        <authorList>
            <person name="Kono N."/>
            <person name="Nakamura H."/>
            <person name="Ohtoshi R."/>
            <person name="Tomita M."/>
            <person name="Numata K."/>
            <person name="Arakawa K."/>
        </authorList>
    </citation>
    <scope>NUCLEOTIDE SEQUENCE [LARGE SCALE GENOMIC DNA]</scope>
</reference>
<evidence type="ECO:0000313" key="2">
    <source>
        <dbReference type="EMBL" id="GBP39513.1"/>
    </source>
</evidence>
<evidence type="ECO:0000256" key="1">
    <source>
        <dbReference type="SAM" id="MobiDB-lite"/>
    </source>
</evidence>
<evidence type="ECO:0000313" key="3">
    <source>
        <dbReference type="Proteomes" id="UP000299102"/>
    </source>
</evidence>
<dbReference type="AlphaFoldDB" id="A0A4C1VLK3"/>
<keyword evidence="3" id="KW-1185">Reference proteome</keyword>
<proteinExistence type="predicted"/>
<feature type="region of interest" description="Disordered" evidence="1">
    <location>
        <begin position="52"/>
        <end position="87"/>
    </location>
</feature>
<name>A0A4C1VLK3_EUMVA</name>
<gene>
    <name evidence="2" type="ORF">EVAR_32447_1</name>
</gene>
<protein>
    <submittedName>
        <fullName evidence="2">Uncharacterized protein</fullName>
    </submittedName>
</protein>
<organism evidence="2 3">
    <name type="scientific">Eumeta variegata</name>
    <name type="common">Bagworm moth</name>
    <name type="synonym">Eumeta japonica</name>
    <dbReference type="NCBI Taxonomy" id="151549"/>
    <lineage>
        <taxon>Eukaryota</taxon>
        <taxon>Metazoa</taxon>
        <taxon>Ecdysozoa</taxon>
        <taxon>Arthropoda</taxon>
        <taxon>Hexapoda</taxon>
        <taxon>Insecta</taxon>
        <taxon>Pterygota</taxon>
        <taxon>Neoptera</taxon>
        <taxon>Endopterygota</taxon>
        <taxon>Lepidoptera</taxon>
        <taxon>Glossata</taxon>
        <taxon>Ditrysia</taxon>
        <taxon>Tineoidea</taxon>
        <taxon>Psychidae</taxon>
        <taxon>Oiketicinae</taxon>
        <taxon>Eumeta</taxon>
    </lineage>
</organism>
<accession>A0A4C1VLK3</accession>
<sequence>MMLRKTKFGSDLHESSGADPYPRKELARAHGRPLADTAVCFRHCLSDTCLKDEAHHSSPRISPDKPQDVAHKNDSRKNAKRSRLANTASWGEFKMQLELKARAAGAVIGAGGGGRRRVTRANSNADRVRAYRKRKKDLGAMPSTSTVQSEIGREPAALAPALARARPPPDAPCRIFITSIKIFLFERGTRLTSPEIELLASLPFYQLIDDLAQIDNDFERERIGQQKFFGSHGHEIFDEICLLHGV</sequence>